<name>A0A4Q9PDF1_9APHY</name>
<dbReference type="EMBL" id="ML145492">
    <property type="protein sequence ID" value="TBU50981.1"/>
    <property type="molecule type" value="Genomic_DNA"/>
</dbReference>
<keyword evidence="1" id="KW-1133">Transmembrane helix</keyword>
<keyword evidence="1" id="KW-0472">Membrane</keyword>
<dbReference type="Proteomes" id="UP000292082">
    <property type="component" value="Unassembled WGS sequence"/>
</dbReference>
<reference evidence="2 3" key="1">
    <citation type="submission" date="2019-01" db="EMBL/GenBank/DDBJ databases">
        <title>Draft genome sequences of three monokaryotic isolates of the white-rot basidiomycete fungus Dichomitus squalens.</title>
        <authorList>
            <consortium name="DOE Joint Genome Institute"/>
            <person name="Lopez S.C."/>
            <person name="Andreopoulos B."/>
            <person name="Pangilinan J."/>
            <person name="Lipzen A."/>
            <person name="Riley R."/>
            <person name="Ahrendt S."/>
            <person name="Ng V."/>
            <person name="Barry K."/>
            <person name="Daum C."/>
            <person name="Grigoriev I.V."/>
            <person name="Hilden K.S."/>
            <person name="Makela M.R."/>
            <person name="de Vries R.P."/>
        </authorList>
    </citation>
    <scope>NUCLEOTIDE SEQUENCE [LARGE SCALE GENOMIC DNA]</scope>
    <source>
        <strain evidence="2 3">CBS 464.89</strain>
    </source>
</reference>
<keyword evidence="1" id="KW-0812">Transmembrane</keyword>
<evidence type="ECO:0000313" key="3">
    <source>
        <dbReference type="Proteomes" id="UP000292082"/>
    </source>
</evidence>
<keyword evidence="3" id="KW-1185">Reference proteome</keyword>
<protein>
    <submittedName>
        <fullName evidence="2">Uncharacterized protein</fullName>
    </submittedName>
</protein>
<evidence type="ECO:0000313" key="2">
    <source>
        <dbReference type="EMBL" id="TBU50981.1"/>
    </source>
</evidence>
<proteinExistence type="predicted"/>
<sequence>LRCLHKFASDPDSILAFLNSLSPALPALLPVFMVMGVNDPVTLRGLSGMESRDRWLYSWVKEGRITESQFKIIRAGMQKIQQHSRLKSSDINFSALQLYGHVQCLDVRPAQNKIVFMLPMPQRTQGN</sequence>
<evidence type="ECO:0000256" key="1">
    <source>
        <dbReference type="SAM" id="Phobius"/>
    </source>
</evidence>
<gene>
    <name evidence="2" type="ORF">BD310DRAFT_910950</name>
</gene>
<feature type="transmembrane region" description="Helical" evidence="1">
    <location>
        <begin position="14"/>
        <end position="37"/>
    </location>
</feature>
<feature type="non-terminal residue" evidence="2">
    <location>
        <position position="1"/>
    </location>
</feature>
<accession>A0A4Q9PDF1</accession>
<organism evidence="2 3">
    <name type="scientific">Dichomitus squalens</name>
    <dbReference type="NCBI Taxonomy" id="114155"/>
    <lineage>
        <taxon>Eukaryota</taxon>
        <taxon>Fungi</taxon>
        <taxon>Dikarya</taxon>
        <taxon>Basidiomycota</taxon>
        <taxon>Agaricomycotina</taxon>
        <taxon>Agaricomycetes</taxon>
        <taxon>Polyporales</taxon>
        <taxon>Polyporaceae</taxon>
        <taxon>Dichomitus</taxon>
    </lineage>
</organism>
<dbReference type="AlphaFoldDB" id="A0A4Q9PDF1"/>